<organism evidence="1 2">
    <name type="scientific">Nocardioides oceani</name>
    <dbReference type="NCBI Taxonomy" id="3058369"/>
    <lineage>
        <taxon>Bacteria</taxon>
        <taxon>Bacillati</taxon>
        <taxon>Actinomycetota</taxon>
        <taxon>Actinomycetes</taxon>
        <taxon>Propionibacteriales</taxon>
        <taxon>Nocardioidaceae</taxon>
        <taxon>Nocardioides</taxon>
    </lineage>
</organism>
<name>A0ABT8FH65_9ACTN</name>
<proteinExistence type="predicted"/>
<dbReference type="InterPro" id="IPR015947">
    <property type="entry name" value="PUA-like_sf"/>
</dbReference>
<dbReference type="SUPFAM" id="SSF88697">
    <property type="entry name" value="PUA domain-like"/>
    <property type="match status" value="1"/>
</dbReference>
<dbReference type="Proteomes" id="UP001168620">
    <property type="component" value="Unassembled WGS sequence"/>
</dbReference>
<evidence type="ECO:0008006" key="3">
    <source>
        <dbReference type="Google" id="ProtNLM"/>
    </source>
</evidence>
<dbReference type="EMBL" id="JAUHJQ010000005">
    <property type="protein sequence ID" value="MDN4173939.1"/>
    <property type="molecule type" value="Genomic_DNA"/>
</dbReference>
<sequence>MKALTVQQPWAWAIVHGGKDVENRTQAWSYRGPLAIHAGLRTDVWAYEDDMVRDALGRFDDGWVLEEQTGTVGAVIGVVDLVGAHRGAACDCISGWAQQGAVHMLLANPRPLPTPVPCKGRLGLWTPPADVLDQLQAVAR</sequence>
<dbReference type="Gene3D" id="2.30.130.30">
    <property type="entry name" value="Hypothetical protein"/>
    <property type="match status" value="1"/>
</dbReference>
<evidence type="ECO:0000313" key="2">
    <source>
        <dbReference type="Proteomes" id="UP001168620"/>
    </source>
</evidence>
<protein>
    <recommendedName>
        <fullName evidence="3">ASCH domain-containing protein</fullName>
    </recommendedName>
</protein>
<keyword evidence="2" id="KW-1185">Reference proteome</keyword>
<comment type="caution">
    <text evidence="1">The sequence shown here is derived from an EMBL/GenBank/DDBJ whole genome shotgun (WGS) entry which is preliminary data.</text>
</comment>
<accession>A0ABT8FH65</accession>
<reference evidence="1" key="1">
    <citation type="submission" date="2023-06" db="EMBL/GenBank/DDBJ databases">
        <title>Draft genome sequence of Nocardioides sp. SOB77.</title>
        <authorList>
            <person name="Zhang G."/>
        </authorList>
    </citation>
    <scope>NUCLEOTIDE SEQUENCE</scope>
    <source>
        <strain evidence="1">SOB77</strain>
    </source>
</reference>
<gene>
    <name evidence="1" type="ORF">QWY28_13340</name>
</gene>
<evidence type="ECO:0000313" key="1">
    <source>
        <dbReference type="EMBL" id="MDN4173939.1"/>
    </source>
</evidence>
<dbReference type="RefSeq" id="WP_300953041.1">
    <property type="nucleotide sequence ID" value="NZ_JAUHJQ010000005.1"/>
</dbReference>